<comment type="caution">
    <text evidence="2">The sequence shown here is derived from an EMBL/GenBank/DDBJ whole genome shotgun (WGS) entry which is preliminary data.</text>
</comment>
<dbReference type="AlphaFoldDB" id="A0AAV1UVU8"/>
<gene>
    <name evidence="2" type="ORF">PM001_LOCUS23262</name>
</gene>
<evidence type="ECO:0000313" key="2">
    <source>
        <dbReference type="EMBL" id="CAK7938112.1"/>
    </source>
</evidence>
<evidence type="ECO:0000256" key="1">
    <source>
        <dbReference type="SAM" id="Phobius"/>
    </source>
</evidence>
<dbReference type="EMBL" id="CAKLBY020000229">
    <property type="protein sequence ID" value="CAK7938112.1"/>
    <property type="molecule type" value="Genomic_DNA"/>
</dbReference>
<evidence type="ECO:0000313" key="3">
    <source>
        <dbReference type="Proteomes" id="UP001162060"/>
    </source>
</evidence>
<protein>
    <submittedName>
        <fullName evidence="2">Uncharacterized protein</fullName>
    </submittedName>
</protein>
<dbReference type="Proteomes" id="UP001162060">
    <property type="component" value="Unassembled WGS sequence"/>
</dbReference>
<proteinExistence type="predicted"/>
<keyword evidence="1" id="KW-0472">Membrane</keyword>
<feature type="transmembrane region" description="Helical" evidence="1">
    <location>
        <begin position="21"/>
        <end position="40"/>
    </location>
</feature>
<reference evidence="2" key="1">
    <citation type="submission" date="2024-01" db="EMBL/GenBank/DDBJ databases">
        <authorList>
            <person name="Webb A."/>
        </authorList>
    </citation>
    <scope>NUCLEOTIDE SEQUENCE</scope>
    <source>
        <strain evidence="2">Pm1</strain>
    </source>
</reference>
<keyword evidence="1" id="KW-1133">Transmembrane helix</keyword>
<sequence>MLSSEESPHESHTGAMRLAKAALVPAVIILASDGILLNAYGLDDDETEAYARRFL</sequence>
<organism evidence="2 3">
    <name type="scientific">Peronospora matthiolae</name>
    <dbReference type="NCBI Taxonomy" id="2874970"/>
    <lineage>
        <taxon>Eukaryota</taxon>
        <taxon>Sar</taxon>
        <taxon>Stramenopiles</taxon>
        <taxon>Oomycota</taxon>
        <taxon>Peronosporomycetes</taxon>
        <taxon>Peronosporales</taxon>
        <taxon>Peronosporaceae</taxon>
        <taxon>Peronospora</taxon>
    </lineage>
</organism>
<accession>A0AAV1UVU8</accession>
<keyword evidence="1" id="KW-0812">Transmembrane</keyword>
<name>A0AAV1UVU8_9STRA</name>